<dbReference type="EMBL" id="NKFA01000043">
    <property type="protein sequence ID" value="OXI31838.1"/>
    <property type="molecule type" value="Genomic_DNA"/>
</dbReference>
<name>A0A228HP17_9BURK</name>
<evidence type="ECO:0000256" key="2">
    <source>
        <dbReference type="SAM" id="Phobius"/>
    </source>
</evidence>
<protein>
    <submittedName>
        <fullName evidence="3">Uncharacterized protein</fullName>
    </submittedName>
</protein>
<sequence>MLTLLFKGAFKSPFKLLALCLVLYIATTSFFVAGIVMLAVAHWVKTEFDKRRRAAQAPEAAERPAGSDAAQQLHRAAKVPAANDATTSTPKRQYAKSAVVIPIKTGTK</sequence>
<dbReference type="Proteomes" id="UP000214600">
    <property type="component" value="Unassembled WGS sequence"/>
</dbReference>
<dbReference type="RefSeq" id="WP_063896757.1">
    <property type="nucleotide sequence ID" value="NZ_CP091649.1"/>
</dbReference>
<dbReference type="OrthoDB" id="9114133at2"/>
<organism evidence="3 4">
    <name type="scientific">Burkholderia aenigmatica</name>
    <dbReference type="NCBI Taxonomy" id="2015348"/>
    <lineage>
        <taxon>Bacteria</taxon>
        <taxon>Pseudomonadati</taxon>
        <taxon>Pseudomonadota</taxon>
        <taxon>Betaproteobacteria</taxon>
        <taxon>Burkholderiales</taxon>
        <taxon>Burkholderiaceae</taxon>
        <taxon>Burkholderia</taxon>
        <taxon>Burkholderia cepacia complex</taxon>
    </lineage>
</organism>
<evidence type="ECO:0000313" key="4">
    <source>
        <dbReference type="Proteomes" id="UP000214600"/>
    </source>
</evidence>
<reference evidence="3 4" key="2">
    <citation type="submission" date="2017-08" db="EMBL/GenBank/DDBJ databases">
        <title>WGS of novel Burkholderia cepaca complex species.</title>
        <authorList>
            <person name="Lipuma J."/>
            <person name="Spilker T."/>
        </authorList>
    </citation>
    <scope>NUCLEOTIDE SEQUENCE [LARGE SCALE GENOMIC DNA]</scope>
    <source>
        <strain evidence="3 4">AU17325</strain>
    </source>
</reference>
<keyword evidence="2" id="KW-1133">Transmembrane helix</keyword>
<accession>A0A228HP17</accession>
<evidence type="ECO:0000313" key="3">
    <source>
        <dbReference type="EMBL" id="OXI31838.1"/>
    </source>
</evidence>
<feature type="region of interest" description="Disordered" evidence="1">
    <location>
        <begin position="54"/>
        <end position="93"/>
    </location>
</feature>
<gene>
    <name evidence="3" type="ORF">CFB84_41955</name>
</gene>
<evidence type="ECO:0000256" key="1">
    <source>
        <dbReference type="SAM" id="MobiDB-lite"/>
    </source>
</evidence>
<feature type="transmembrane region" description="Helical" evidence="2">
    <location>
        <begin position="16"/>
        <end position="44"/>
    </location>
</feature>
<proteinExistence type="predicted"/>
<keyword evidence="2" id="KW-0472">Membrane</keyword>
<keyword evidence="2" id="KW-0812">Transmembrane</keyword>
<dbReference type="AlphaFoldDB" id="A0A228HP17"/>
<reference evidence="4" key="1">
    <citation type="submission" date="2017-06" db="EMBL/GenBank/DDBJ databases">
        <authorList>
            <person name="LiPuma J."/>
            <person name="Spilker T."/>
        </authorList>
    </citation>
    <scope>NUCLEOTIDE SEQUENCE [LARGE SCALE GENOMIC DNA]</scope>
    <source>
        <strain evidence="4">AU17325</strain>
    </source>
</reference>
<comment type="caution">
    <text evidence="3">The sequence shown here is derived from an EMBL/GenBank/DDBJ whole genome shotgun (WGS) entry which is preliminary data.</text>
</comment>